<sequence length="31" mass="3510">MLSSRFWNMAAGICIHSDTRESVRSGADVRR</sequence>
<protein>
    <submittedName>
        <fullName evidence="1">Uncharacterized protein</fullName>
    </submittedName>
</protein>
<dbReference type="AlphaFoldDB" id="A0A0E9XA45"/>
<proteinExistence type="predicted"/>
<evidence type="ECO:0000313" key="1">
    <source>
        <dbReference type="EMBL" id="JAH99291.1"/>
    </source>
</evidence>
<accession>A0A0E9XA45</accession>
<name>A0A0E9XA45_ANGAN</name>
<reference evidence="1" key="1">
    <citation type="submission" date="2014-11" db="EMBL/GenBank/DDBJ databases">
        <authorList>
            <person name="Amaro Gonzalez C."/>
        </authorList>
    </citation>
    <scope>NUCLEOTIDE SEQUENCE</scope>
</reference>
<dbReference type="EMBL" id="GBXM01009286">
    <property type="protein sequence ID" value="JAH99291.1"/>
    <property type="molecule type" value="Transcribed_RNA"/>
</dbReference>
<organism evidence="1">
    <name type="scientific">Anguilla anguilla</name>
    <name type="common">European freshwater eel</name>
    <name type="synonym">Muraena anguilla</name>
    <dbReference type="NCBI Taxonomy" id="7936"/>
    <lineage>
        <taxon>Eukaryota</taxon>
        <taxon>Metazoa</taxon>
        <taxon>Chordata</taxon>
        <taxon>Craniata</taxon>
        <taxon>Vertebrata</taxon>
        <taxon>Euteleostomi</taxon>
        <taxon>Actinopterygii</taxon>
        <taxon>Neopterygii</taxon>
        <taxon>Teleostei</taxon>
        <taxon>Anguilliformes</taxon>
        <taxon>Anguillidae</taxon>
        <taxon>Anguilla</taxon>
    </lineage>
</organism>
<reference evidence="1" key="2">
    <citation type="journal article" date="2015" name="Fish Shellfish Immunol.">
        <title>Early steps in the European eel (Anguilla anguilla)-Vibrio vulnificus interaction in the gills: Role of the RtxA13 toxin.</title>
        <authorList>
            <person name="Callol A."/>
            <person name="Pajuelo D."/>
            <person name="Ebbesson L."/>
            <person name="Teles M."/>
            <person name="MacKenzie S."/>
            <person name="Amaro C."/>
        </authorList>
    </citation>
    <scope>NUCLEOTIDE SEQUENCE</scope>
</reference>